<evidence type="ECO:0000256" key="1">
    <source>
        <dbReference type="SAM" id="MobiDB-lite"/>
    </source>
</evidence>
<proteinExistence type="predicted"/>
<dbReference type="AlphaFoldDB" id="A0A2P2J7M8"/>
<dbReference type="EMBL" id="GGEC01009009">
    <property type="protein sequence ID" value="MBW89492.1"/>
    <property type="molecule type" value="Transcribed_RNA"/>
</dbReference>
<feature type="region of interest" description="Disordered" evidence="1">
    <location>
        <begin position="1"/>
        <end position="27"/>
    </location>
</feature>
<evidence type="ECO:0000313" key="2">
    <source>
        <dbReference type="EMBL" id="MBW89492.1"/>
    </source>
</evidence>
<name>A0A2P2J7M8_RHIMU</name>
<reference evidence="2" key="1">
    <citation type="submission" date="2018-02" db="EMBL/GenBank/DDBJ databases">
        <title>Rhizophora mucronata_Transcriptome.</title>
        <authorList>
            <person name="Meera S.P."/>
            <person name="Sreeshan A."/>
            <person name="Augustine A."/>
        </authorList>
    </citation>
    <scope>NUCLEOTIDE SEQUENCE</scope>
    <source>
        <tissue evidence="2">Leaf</tissue>
    </source>
</reference>
<accession>A0A2P2J7M8</accession>
<protein>
    <submittedName>
        <fullName evidence="2">Uncharacterized protein</fullName>
    </submittedName>
</protein>
<feature type="compositionally biased region" description="Basic residues" evidence="1">
    <location>
        <begin position="1"/>
        <end position="11"/>
    </location>
</feature>
<sequence length="27" mass="3104">MMGLKRNTRSRNAHENGMLRGQVFGLE</sequence>
<organism evidence="2">
    <name type="scientific">Rhizophora mucronata</name>
    <name type="common">Asiatic mangrove</name>
    <dbReference type="NCBI Taxonomy" id="61149"/>
    <lineage>
        <taxon>Eukaryota</taxon>
        <taxon>Viridiplantae</taxon>
        <taxon>Streptophyta</taxon>
        <taxon>Embryophyta</taxon>
        <taxon>Tracheophyta</taxon>
        <taxon>Spermatophyta</taxon>
        <taxon>Magnoliopsida</taxon>
        <taxon>eudicotyledons</taxon>
        <taxon>Gunneridae</taxon>
        <taxon>Pentapetalae</taxon>
        <taxon>rosids</taxon>
        <taxon>fabids</taxon>
        <taxon>Malpighiales</taxon>
        <taxon>Rhizophoraceae</taxon>
        <taxon>Rhizophora</taxon>
    </lineage>
</organism>